<reference evidence="7 8" key="1">
    <citation type="submission" date="2019-07" db="EMBL/GenBank/DDBJ databases">
        <title>Full genome sequence of Humibacter sp. WJ7-1.</title>
        <authorList>
            <person name="Im W.-T."/>
        </authorList>
    </citation>
    <scope>NUCLEOTIDE SEQUENCE [LARGE SCALE GENOMIC DNA]</scope>
    <source>
        <strain evidence="7 8">WJ7-1</strain>
    </source>
</reference>
<dbReference type="GO" id="GO:0003677">
    <property type="term" value="F:DNA binding"/>
    <property type="evidence" value="ECO:0007669"/>
    <property type="project" value="UniProtKB-KW"/>
</dbReference>
<dbReference type="InterPro" id="IPR036390">
    <property type="entry name" value="WH_DNA-bd_sf"/>
</dbReference>
<dbReference type="CDD" id="cd07377">
    <property type="entry name" value="WHTH_GntR"/>
    <property type="match status" value="1"/>
</dbReference>
<dbReference type="PROSITE" id="PS50949">
    <property type="entry name" value="HTH_GNTR"/>
    <property type="match status" value="1"/>
</dbReference>
<evidence type="ECO:0000256" key="5">
    <source>
        <dbReference type="ARBA" id="ARBA00023163"/>
    </source>
</evidence>
<sequence length="478" mass="50307">MRLDHFVTLTNELSAIPSTKAARVADTVREMIRDGRLIAGDPLPSTRALAAELGVARGTVVTAYEQLDGEGYIETRHGRASRVAVSLVGEREPGHAEVRAPQEQRGASRVSLVPGLPRISAISTKEWRAAWRWAASRPLLDAFPDRLGEEALRVQIARQLGFSRGFAPAVGDVIVTTGTSDSISVLVEAMGAGCRVAVETPGYRSGQKAAVSAGATLVPIGVDDEGLLLDELVAGHRRARIDVVMVTPSHQYPLGGVMPLATRQRLLAWAAAEDVLVVEDDYDSEFRHTGAPLPALAAIDSAGVVAHIGSFSKMLNPQLRTGYLVTPPHGVVADRLRAVRDARGAAVAVPVQDAVARLLATGAVRRHIARMRRDYAHKRELVQRMLSGIRGVHVGALAGGLHAVVTWDGAANGAGSGPDLVTRLEAQGVEVAALEDYAVDGAHPAADGIVLGYGHVSATALGAALEVIVRELRGPGAP</sequence>
<dbReference type="Pfam" id="PF00392">
    <property type="entry name" value="GntR"/>
    <property type="match status" value="1"/>
</dbReference>
<dbReference type="GO" id="GO:0030170">
    <property type="term" value="F:pyridoxal phosphate binding"/>
    <property type="evidence" value="ECO:0007669"/>
    <property type="project" value="InterPro"/>
</dbReference>
<evidence type="ECO:0000256" key="2">
    <source>
        <dbReference type="ARBA" id="ARBA00022898"/>
    </source>
</evidence>
<dbReference type="Proteomes" id="UP000320216">
    <property type="component" value="Chromosome"/>
</dbReference>
<dbReference type="SUPFAM" id="SSF46785">
    <property type="entry name" value="Winged helix' DNA-binding domain"/>
    <property type="match status" value="1"/>
</dbReference>
<keyword evidence="8" id="KW-1185">Reference proteome</keyword>
<evidence type="ECO:0000256" key="4">
    <source>
        <dbReference type="ARBA" id="ARBA00023125"/>
    </source>
</evidence>
<keyword evidence="3" id="KW-0805">Transcription regulation</keyword>
<keyword evidence="4" id="KW-0238">DNA-binding</keyword>
<dbReference type="InterPro" id="IPR000524">
    <property type="entry name" value="Tscrpt_reg_HTH_GntR"/>
</dbReference>
<dbReference type="InterPro" id="IPR051446">
    <property type="entry name" value="HTH_trans_reg/aminotransferase"/>
</dbReference>
<protein>
    <submittedName>
        <fullName evidence="7">PLP-dependent aminotransferase family protein</fullName>
    </submittedName>
</protein>
<dbReference type="EMBL" id="CP042305">
    <property type="protein sequence ID" value="QDZ15730.1"/>
    <property type="molecule type" value="Genomic_DNA"/>
</dbReference>
<dbReference type="Gene3D" id="1.10.10.10">
    <property type="entry name" value="Winged helix-like DNA-binding domain superfamily/Winged helix DNA-binding domain"/>
    <property type="match status" value="1"/>
</dbReference>
<evidence type="ECO:0000256" key="1">
    <source>
        <dbReference type="ARBA" id="ARBA00005384"/>
    </source>
</evidence>
<evidence type="ECO:0000313" key="8">
    <source>
        <dbReference type="Proteomes" id="UP000320216"/>
    </source>
</evidence>
<name>A0A5B8M8H1_9MICO</name>
<dbReference type="Gene3D" id="3.40.640.10">
    <property type="entry name" value="Type I PLP-dependent aspartate aminotransferase-like (Major domain)"/>
    <property type="match status" value="1"/>
</dbReference>
<keyword evidence="7" id="KW-0032">Aminotransferase</keyword>
<dbReference type="InterPro" id="IPR004839">
    <property type="entry name" value="Aminotransferase_I/II_large"/>
</dbReference>
<proteinExistence type="inferred from homology"/>
<dbReference type="SUPFAM" id="SSF53383">
    <property type="entry name" value="PLP-dependent transferases"/>
    <property type="match status" value="1"/>
</dbReference>
<dbReference type="InterPro" id="IPR036388">
    <property type="entry name" value="WH-like_DNA-bd_sf"/>
</dbReference>
<accession>A0A5B8M8H1</accession>
<evidence type="ECO:0000259" key="6">
    <source>
        <dbReference type="PROSITE" id="PS50949"/>
    </source>
</evidence>
<feature type="domain" description="HTH gntR-type" evidence="6">
    <location>
        <begin position="18"/>
        <end position="86"/>
    </location>
</feature>
<dbReference type="PANTHER" id="PTHR46577:SF1">
    <property type="entry name" value="HTH-TYPE TRANSCRIPTIONAL REGULATORY PROTEIN GABR"/>
    <property type="match status" value="1"/>
</dbReference>
<dbReference type="SMART" id="SM00345">
    <property type="entry name" value="HTH_GNTR"/>
    <property type="match status" value="1"/>
</dbReference>
<organism evidence="7 8">
    <name type="scientific">Humibacter ginsenosidimutans</name>
    <dbReference type="NCBI Taxonomy" id="2599293"/>
    <lineage>
        <taxon>Bacteria</taxon>
        <taxon>Bacillati</taxon>
        <taxon>Actinomycetota</taxon>
        <taxon>Actinomycetes</taxon>
        <taxon>Micrococcales</taxon>
        <taxon>Microbacteriaceae</taxon>
        <taxon>Humibacter</taxon>
    </lineage>
</organism>
<dbReference type="AlphaFoldDB" id="A0A5B8M8H1"/>
<dbReference type="CDD" id="cd00609">
    <property type="entry name" value="AAT_like"/>
    <property type="match status" value="1"/>
</dbReference>
<dbReference type="OrthoDB" id="594134at2"/>
<dbReference type="InterPro" id="IPR015424">
    <property type="entry name" value="PyrdxlP-dep_Trfase"/>
</dbReference>
<comment type="similarity">
    <text evidence="1">In the C-terminal section; belongs to the class-I pyridoxal-phosphate-dependent aminotransferase family.</text>
</comment>
<dbReference type="InterPro" id="IPR015421">
    <property type="entry name" value="PyrdxlP-dep_Trfase_major"/>
</dbReference>
<gene>
    <name evidence="7" type="ORF">FPZ11_14050</name>
</gene>
<dbReference type="PRINTS" id="PR00035">
    <property type="entry name" value="HTHGNTR"/>
</dbReference>
<dbReference type="PANTHER" id="PTHR46577">
    <property type="entry name" value="HTH-TYPE TRANSCRIPTIONAL REGULATORY PROTEIN GABR"/>
    <property type="match status" value="1"/>
</dbReference>
<dbReference type="KEGG" id="huw:FPZ11_14050"/>
<keyword evidence="5" id="KW-0804">Transcription</keyword>
<dbReference type="GO" id="GO:0003700">
    <property type="term" value="F:DNA-binding transcription factor activity"/>
    <property type="evidence" value="ECO:0007669"/>
    <property type="project" value="InterPro"/>
</dbReference>
<evidence type="ECO:0000256" key="3">
    <source>
        <dbReference type="ARBA" id="ARBA00023015"/>
    </source>
</evidence>
<dbReference type="GO" id="GO:0008483">
    <property type="term" value="F:transaminase activity"/>
    <property type="evidence" value="ECO:0007669"/>
    <property type="project" value="UniProtKB-KW"/>
</dbReference>
<keyword evidence="2" id="KW-0663">Pyridoxal phosphate</keyword>
<keyword evidence="7" id="KW-0808">Transferase</keyword>
<evidence type="ECO:0000313" key="7">
    <source>
        <dbReference type="EMBL" id="QDZ15730.1"/>
    </source>
</evidence>
<dbReference type="Pfam" id="PF00155">
    <property type="entry name" value="Aminotran_1_2"/>
    <property type="match status" value="1"/>
</dbReference>